<gene>
    <name evidence="2" type="ORF">PGLFYP46_00906</name>
</gene>
<sequence length="169" mass="20179">MDKKDLKNNEDGKNSKDLKREELSKHQNSGVISFTKDEEEKALAVNPIRFLLPLDYNKLTPKEEKLEIDYKEKDPESNKNFEIIMEVNPNISNETKKKKIKRERNLPMIYNKENLEEDTLGLIDDYANIFSRQMKLIMDFSEIYMKTMTNMQKSFFEDYFKILDDFSKK</sequence>
<name>A0A6N2Z4J5_9FIRM</name>
<organism evidence="2">
    <name type="scientific">Peptoniphilus gorbachii</name>
    <dbReference type="NCBI Taxonomy" id="411567"/>
    <lineage>
        <taxon>Bacteria</taxon>
        <taxon>Bacillati</taxon>
        <taxon>Bacillota</taxon>
        <taxon>Tissierellia</taxon>
        <taxon>Tissierellales</taxon>
        <taxon>Peptoniphilaceae</taxon>
        <taxon>Peptoniphilus</taxon>
    </lineage>
</organism>
<dbReference type="EMBL" id="CACRUP010000003">
    <property type="protein sequence ID" value="VYT72966.1"/>
    <property type="molecule type" value="Genomic_DNA"/>
</dbReference>
<dbReference type="RefSeq" id="WP_156700390.1">
    <property type="nucleotide sequence ID" value="NZ_CACRUP010000003.1"/>
</dbReference>
<protein>
    <submittedName>
        <fullName evidence="2">Uncharacterized protein</fullName>
    </submittedName>
</protein>
<reference evidence="2" key="1">
    <citation type="submission" date="2019-11" db="EMBL/GenBank/DDBJ databases">
        <authorList>
            <person name="Feng L."/>
        </authorList>
    </citation>
    <scope>NUCLEOTIDE SEQUENCE</scope>
    <source>
        <strain evidence="2">PgorbachiiLFYP46</strain>
    </source>
</reference>
<feature type="compositionally biased region" description="Basic and acidic residues" evidence="1">
    <location>
        <begin position="1"/>
        <end position="25"/>
    </location>
</feature>
<evidence type="ECO:0000313" key="2">
    <source>
        <dbReference type="EMBL" id="VYT72966.1"/>
    </source>
</evidence>
<accession>A0A6N2Z4J5</accession>
<feature type="region of interest" description="Disordered" evidence="1">
    <location>
        <begin position="1"/>
        <end position="32"/>
    </location>
</feature>
<evidence type="ECO:0000256" key="1">
    <source>
        <dbReference type="SAM" id="MobiDB-lite"/>
    </source>
</evidence>
<proteinExistence type="predicted"/>
<dbReference type="AlphaFoldDB" id="A0A6N2Z4J5"/>